<dbReference type="RefSeq" id="WP_010654644.1">
    <property type="nucleotide sequence ID" value="NZ_JAPHOS010000001.1"/>
</dbReference>
<feature type="transmembrane region" description="Helical" evidence="1">
    <location>
        <begin position="12"/>
        <end position="29"/>
    </location>
</feature>
<evidence type="ECO:0000313" key="3">
    <source>
        <dbReference type="Proteomes" id="UP000254554"/>
    </source>
</evidence>
<feature type="transmembrane region" description="Helical" evidence="1">
    <location>
        <begin position="294"/>
        <end position="313"/>
    </location>
</feature>
<feature type="transmembrane region" description="Helical" evidence="1">
    <location>
        <begin position="72"/>
        <end position="92"/>
    </location>
</feature>
<proteinExistence type="predicted"/>
<evidence type="ECO:0000313" key="2">
    <source>
        <dbReference type="EMBL" id="STO22537.1"/>
    </source>
</evidence>
<protein>
    <submittedName>
        <fullName evidence="2">Uncharacterized protein</fullName>
    </submittedName>
</protein>
<feature type="transmembrane region" description="Helical" evidence="1">
    <location>
        <begin position="334"/>
        <end position="351"/>
    </location>
</feature>
<dbReference type="AlphaFoldDB" id="A0A377GCG9"/>
<feature type="transmembrane region" description="Helical" evidence="1">
    <location>
        <begin position="271"/>
        <end position="288"/>
    </location>
</feature>
<accession>A0A377GCG9</accession>
<dbReference type="EMBL" id="UGGT01000001">
    <property type="protein sequence ID" value="STO22537.1"/>
    <property type="molecule type" value="Genomic_DNA"/>
</dbReference>
<dbReference type="STRING" id="1094715.GCA_000236165_02474"/>
<evidence type="ECO:0000256" key="1">
    <source>
        <dbReference type="SAM" id="Phobius"/>
    </source>
</evidence>
<feature type="transmembrane region" description="Helical" evidence="1">
    <location>
        <begin position="104"/>
        <end position="122"/>
    </location>
</feature>
<keyword evidence="1" id="KW-0472">Membrane</keyword>
<reference evidence="2 3" key="1">
    <citation type="submission" date="2018-06" db="EMBL/GenBank/DDBJ databases">
        <authorList>
            <consortium name="Pathogen Informatics"/>
            <person name="Doyle S."/>
        </authorList>
    </citation>
    <scope>NUCLEOTIDE SEQUENCE [LARGE SCALE GENOMIC DNA]</scope>
    <source>
        <strain evidence="2 3">NCTC11370</strain>
    </source>
</reference>
<feature type="transmembrane region" description="Helical" evidence="1">
    <location>
        <begin position="243"/>
        <end position="264"/>
    </location>
</feature>
<dbReference type="Proteomes" id="UP000254554">
    <property type="component" value="Unassembled WGS sequence"/>
</dbReference>
<dbReference type="OrthoDB" id="5651321at2"/>
<dbReference type="GeneID" id="93293388"/>
<gene>
    <name evidence="2" type="ORF">NCTC11370_02629</name>
</gene>
<organism evidence="2 3">
    <name type="scientific">Fluoribacter dumoffii</name>
    <dbReference type="NCBI Taxonomy" id="463"/>
    <lineage>
        <taxon>Bacteria</taxon>
        <taxon>Pseudomonadati</taxon>
        <taxon>Pseudomonadota</taxon>
        <taxon>Gammaproteobacteria</taxon>
        <taxon>Legionellales</taxon>
        <taxon>Legionellaceae</taxon>
        <taxon>Fluoribacter</taxon>
    </lineage>
</organism>
<feature type="transmembrane region" description="Helical" evidence="1">
    <location>
        <begin position="193"/>
        <end position="214"/>
    </location>
</feature>
<keyword evidence="3" id="KW-1185">Reference proteome</keyword>
<keyword evidence="1" id="KW-0812">Transmembrane</keyword>
<name>A0A377GCG9_9GAMM</name>
<sequence length="367" mass="43112">MNKDFLRYKLRFITVALLLGYAFLHYTLTHPFVDTSFEQIGNFSIRFPYAQRVLIPILVYPLLFLPIKSGNWFFLVECLFTGLMYVGIYQLLRFEFNTRASQLLGWLFILLLPLITIINYRFTVGGVATFFYPSDTPAVFFTALGFLWCLQAKWFYFIPLVFLATLNRESSILLVLLIPILHWQKIKQLVKPLFFSLFAYIGARIIVISSLGAIPGKLVEWTDINSNTHFAANLQWLFTDHNLLMFCFCFAGLPLFWFGFYDYIPKIYRPLRYLVAVYFIGLLFIGNFMEPRIFSEIVVLLYLPVCIGIRNWYTGFSSFEEENASKSSLYFLNRFFILIFFTLILIFNRPINQMLLWYLDSIYSSSS</sequence>
<keyword evidence="1" id="KW-1133">Transmembrane helix</keyword>